<protein>
    <recommendedName>
        <fullName evidence="7">Histidine kinase/HSP90-like ATPase domain-containing protein</fullName>
    </recommendedName>
</protein>
<dbReference type="GO" id="GO:0016887">
    <property type="term" value="F:ATP hydrolysis activity"/>
    <property type="evidence" value="ECO:0007669"/>
    <property type="project" value="InterPro"/>
</dbReference>
<dbReference type="SUPFAM" id="SSF55874">
    <property type="entry name" value="ATPase domain of HSP90 chaperone/DNA topoisomerase II/histidine kinase"/>
    <property type="match status" value="1"/>
</dbReference>
<dbReference type="PANTHER" id="PTHR11528">
    <property type="entry name" value="HEAT SHOCK PROTEIN 90 FAMILY MEMBER"/>
    <property type="match status" value="1"/>
</dbReference>
<keyword evidence="2" id="KW-0547">Nucleotide-binding</keyword>
<dbReference type="InterPro" id="IPR036890">
    <property type="entry name" value="HATPase_C_sf"/>
</dbReference>
<evidence type="ECO:0000256" key="1">
    <source>
        <dbReference type="ARBA" id="ARBA00008239"/>
    </source>
</evidence>
<dbReference type="Pfam" id="PF13589">
    <property type="entry name" value="HATPase_c_3"/>
    <property type="match status" value="1"/>
</dbReference>
<dbReference type="STRING" id="1302689.RG47T_4717"/>
<comment type="caution">
    <text evidence="5">The sequence shown here is derived from an EMBL/GenBank/DDBJ whole genome shotgun (WGS) entry which is preliminary data.</text>
</comment>
<dbReference type="AlphaFoldDB" id="A0A1Q6A5E8"/>
<dbReference type="GO" id="GO:0140662">
    <property type="term" value="F:ATP-dependent protein folding chaperone"/>
    <property type="evidence" value="ECO:0007669"/>
    <property type="project" value="InterPro"/>
</dbReference>
<evidence type="ECO:0000313" key="6">
    <source>
        <dbReference type="Proteomes" id="UP000186720"/>
    </source>
</evidence>
<dbReference type="Proteomes" id="UP000186720">
    <property type="component" value="Unassembled WGS sequence"/>
</dbReference>
<evidence type="ECO:0000256" key="2">
    <source>
        <dbReference type="ARBA" id="ARBA00022741"/>
    </source>
</evidence>
<comment type="similarity">
    <text evidence="1">Belongs to the heat shock protein 90 family.</text>
</comment>
<dbReference type="Gene3D" id="3.30.565.10">
    <property type="entry name" value="Histidine kinase-like ATPase, C-terminal domain"/>
    <property type="match status" value="1"/>
</dbReference>
<dbReference type="OrthoDB" id="9802640at2"/>
<name>A0A1Q6A5E8_9SPHI</name>
<sequence length="771" mass="85813">MAEANNKIPFSIEISRVIEVLASQIYPTPFALLRENVQNSYDAILLRKYLGQSFDAQIDITIEPGKITVRDNGIGMSSEDLRNHFWRAGSSSKNTKEAQAAGVVGTFGIGAMANFGIAEDLIVESESAKNGERTSCSASRSTLSVTEDCIVFENIPTTGNPGTFITAVIQPDKFINVQEAVTYISQFVGHLTINVNLNGINVSQRPIENSIPTFPLTWEFKENNVDLGEGFYASIQLTGAFNGDIRIVVTNIIYGSQQLEGKMVLRQGQSSLQTLRSGFGLAVTAVSSSYQLGGIADFLFLQPTAGREALTTDSVNLLQRIVTLLDRLISLKIGNRPESNSNSYFVSWAAQHQRFDLCSYLQARIEPGNSIALRDLVTRSKISPLLVYHGTDNATIQHASEDRPIIMISRNYPRRDCELGYLRQFCNIEELSDEPKVIKLIPNNDLSISQSALAFRIASVLSVDYFLEADIKFGVITHGLPILVTNQSVPIEICLDPNGSSVQLILGIFENEYNAFGHMVKDFVRNVIFPRVADLVPSSTRQGAEAFLKTINRTREIFEYDNEDLDSLTSIWQDYLIGRVSFQQASDRAGKALVKSSQILDFSATAHVRDIVPDVLENEIIIGQKEDANFGPLPAIQRLDVSTERKVLTIDINEQPLKGYRCFLAITDKIKNERGDFFLQPHRTSIVWGGQKALFIFEHHSGQFGLYYDLQTQNLISDGSGGGTFETCTIIMKNRIFIPIPPAIEQSFLPQPNERKRFEVKCDILYIDKNN</sequence>
<keyword evidence="4" id="KW-0143">Chaperone</keyword>
<dbReference type="RefSeq" id="WP_074492092.1">
    <property type="nucleotide sequence ID" value="NZ_FPAM01000007.1"/>
</dbReference>
<dbReference type="GO" id="GO:0051082">
    <property type="term" value="F:unfolded protein binding"/>
    <property type="evidence" value="ECO:0007669"/>
    <property type="project" value="InterPro"/>
</dbReference>
<reference evidence="5 6" key="1">
    <citation type="submission" date="2016-11" db="EMBL/GenBank/DDBJ databases">
        <title>Whole Genome Sequencing of Mucilaginibacter polytrichastri RG4-7(T) isolated from the moss sample.</title>
        <authorList>
            <person name="Li Y."/>
        </authorList>
    </citation>
    <scope>NUCLEOTIDE SEQUENCE [LARGE SCALE GENOMIC DNA]</scope>
    <source>
        <strain evidence="5 6">RG4-7</strain>
    </source>
</reference>
<evidence type="ECO:0000256" key="3">
    <source>
        <dbReference type="ARBA" id="ARBA00022840"/>
    </source>
</evidence>
<keyword evidence="6" id="KW-1185">Reference proteome</keyword>
<gene>
    <name evidence="5" type="ORF">RG47T_4717</name>
</gene>
<keyword evidence="3" id="KW-0067">ATP-binding</keyword>
<evidence type="ECO:0000313" key="5">
    <source>
        <dbReference type="EMBL" id="OKS89234.1"/>
    </source>
</evidence>
<dbReference type="InterPro" id="IPR001404">
    <property type="entry name" value="Hsp90_fam"/>
</dbReference>
<dbReference type="EMBL" id="MPPL01000001">
    <property type="protein sequence ID" value="OKS89234.1"/>
    <property type="molecule type" value="Genomic_DNA"/>
</dbReference>
<organism evidence="5 6">
    <name type="scientific">Mucilaginibacter polytrichastri</name>
    <dbReference type="NCBI Taxonomy" id="1302689"/>
    <lineage>
        <taxon>Bacteria</taxon>
        <taxon>Pseudomonadati</taxon>
        <taxon>Bacteroidota</taxon>
        <taxon>Sphingobacteriia</taxon>
        <taxon>Sphingobacteriales</taxon>
        <taxon>Sphingobacteriaceae</taxon>
        <taxon>Mucilaginibacter</taxon>
    </lineage>
</organism>
<evidence type="ECO:0008006" key="7">
    <source>
        <dbReference type="Google" id="ProtNLM"/>
    </source>
</evidence>
<dbReference type="GO" id="GO:0005524">
    <property type="term" value="F:ATP binding"/>
    <property type="evidence" value="ECO:0007669"/>
    <property type="project" value="UniProtKB-KW"/>
</dbReference>
<proteinExistence type="inferred from homology"/>
<evidence type="ECO:0000256" key="4">
    <source>
        <dbReference type="ARBA" id="ARBA00023186"/>
    </source>
</evidence>
<accession>A0A1Q6A5E8</accession>